<dbReference type="InterPro" id="IPR003661">
    <property type="entry name" value="HisK_dim/P_dom"/>
</dbReference>
<dbReference type="InterPro" id="IPR036890">
    <property type="entry name" value="HATPase_C_sf"/>
</dbReference>
<keyword evidence="10 11" id="KW-0472">Membrane</keyword>
<dbReference type="InterPro" id="IPR003660">
    <property type="entry name" value="HAMP_dom"/>
</dbReference>
<sequence>MGRPRFRRRASRSIRARVTAGATAFVTLVLVVSAVVAVLVLGRVLTASVGESVDQDLESLTSQIDENPSRAVGVVAAIDDDQLVRWESHATGAGTVVNDDEAHLLPTPGDAGQRVTVDGEPYLVMSETTDTGTLTVARTTEHVDETVGAATVLLAVAVPLVVVLVGAVVWIVTGRALRPVERLRRQVDSITAEELSRRVDAGDDELGALAATMNRMLGRLEHSQAVQRRFVSDASHELRSPLATMRQHAELGASYPDATSLGELSEVVIDEGERMQNLVDGLLLLARLDENHRPPTEPVDLDDVLLAEADRVARVSGHTVDISGVGAAQVTGSPRLLGRAVRNLVDNAARHAESRIVLTLRTDDSADPVVVLSVADDGTGVPAPDRDRVFDRFTRLDEGRARDAGGSGLGLAIVKEVVEAHHGHVTVEASPDEPTRGGALFTVVLPADGS</sequence>
<evidence type="ECO:0000256" key="11">
    <source>
        <dbReference type="SAM" id="Phobius"/>
    </source>
</evidence>
<dbReference type="EMBL" id="JALIEA010000005">
    <property type="protein sequence ID" value="MCJ7857149.1"/>
    <property type="molecule type" value="Genomic_DNA"/>
</dbReference>
<dbReference type="PROSITE" id="PS50109">
    <property type="entry name" value="HIS_KIN"/>
    <property type="match status" value="1"/>
</dbReference>
<evidence type="ECO:0000256" key="1">
    <source>
        <dbReference type="ARBA" id="ARBA00000085"/>
    </source>
</evidence>
<comment type="caution">
    <text evidence="14">The sequence shown here is derived from an EMBL/GenBank/DDBJ whole genome shotgun (WGS) entry which is preliminary data.</text>
</comment>
<comment type="catalytic activity">
    <reaction evidence="1">
        <text>ATP + protein L-histidine = ADP + protein N-phospho-L-histidine.</text>
        <dbReference type="EC" id="2.7.13.3"/>
    </reaction>
</comment>
<comment type="subcellular location">
    <subcellularLocation>
        <location evidence="2">Cell membrane</location>
    </subcellularLocation>
</comment>
<dbReference type="Pfam" id="PF00672">
    <property type="entry name" value="HAMP"/>
    <property type="match status" value="1"/>
</dbReference>
<dbReference type="InterPro" id="IPR050428">
    <property type="entry name" value="TCS_sensor_his_kinase"/>
</dbReference>
<evidence type="ECO:0000256" key="5">
    <source>
        <dbReference type="ARBA" id="ARBA00022679"/>
    </source>
</evidence>
<dbReference type="Gene3D" id="3.30.565.10">
    <property type="entry name" value="Histidine kinase-like ATPase, C-terminal domain"/>
    <property type="match status" value="1"/>
</dbReference>
<reference evidence="14" key="1">
    <citation type="submission" date="2022-04" db="EMBL/GenBank/DDBJ databases">
        <title>Corynebacterium kalidii LD5P10.</title>
        <authorList>
            <person name="Sun J.Q."/>
        </authorList>
    </citation>
    <scope>NUCLEOTIDE SEQUENCE</scope>
    <source>
        <strain evidence="14">LD5P10</strain>
    </source>
</reference>
<dbReference type="Proteomes" id="UP001139207">
    <property type="component" value="Unassembled WGS sequence"/>
</dbReference>
<name>A0A9X1WDU6_9CORY</name>
<accession>A0A9X1WDU6</accession>
<evidence type="ECO:0000256" key="10">
    <source>
        <dbReference type="ARBA" id="ARBA00023136"/>
    </source>
</evidence>
<dbReference type="SUPFAM" id="SSF158472">
    <property type="entry name" value="HAMP domain-like"/>
    <property type="match status" value="1"/>
</dbReference>
<dbReference type="SMART" id="SM00388">
    <property type="entry name" value="HisKA"/>
    <property type="match status" value="1"/>
</dbReference>
<evidence type="ECO:0000256" key="8">
    <source>
        <dbReference type="ARBA" id="ARBA00022989"/>
    </source>
</evidence>
<dbReference type="RefSeq" id="WP_244802901.1">
    <property type="nucleotide sequence ID" value="NZ_JALIEA010000005.1"/>
</dbReference>
<evidence type="ECO:0000259" key="12">
    <source>
        <dbReference type="PROSITE" id="PS50109"/>
    </source>
</evidence>
<evidence type="ECO:0000259" key="13">
    <source>
        <dbReference type="PROSITE" id="PS50885"/>
    </source>
</evidence>
<feature type="transmembrane region" description="Helical" evidence="11">
    <location>
        <begin position="147"/>
        <end position="172"/>
    </location>
</feature>
<evidence type="ECO:0000313" key="15">
    <source>
        <dbReference type="Proteomes" id="UP001139207"/>
    </source>
</evidence>
<dbReference type="SMART" id="SM00304">
    <property type="entry name" value="HAMP"/>
    <property type="match status" value="1"/>
</dbReference>
<keyword evidence="6 11" id="KW-0812">Transmembrane</keyword>
<dbReference type="SMART" id="SM00387">
    <property type="entry name" value="HATPase_c"/>
    <property type="match status" value="1"/>
</dbReference>
<protein>
    <recommendedName>
        <fullName evidence="3">histidine kinase</fullName>
        <ecNumber evidence="3">2.7.13.3</ecNumber>
    </recommendedName>
</protein>
<dbReference type="CDD" id="cd06225">
    <property type="entry name" value="HAMP"/>
    <property type="match status" value="1"/>
</dbReference>
<keyword evidence="15" id="KW-1185">Reference proteome</keyword>
<evidence type="ECO:0000256" key="7">
    <source>
        <dbReference type="ARBA" id="ARBA00022777"/>
    </source>
</evidence>
<proteinExistence type="predicted"/>
<dbReference type="InterPro" id="IPR036097">
    <property type="entry name" value="HisK_dim/P_sf"/>
</dbReference>
<keyword evidence="9" id="KW-0902">Two-component regulatory system</keyword>
<dbReference type="PRINTS" id="PR00344">
    <property type="entry name" value="BCTRLSENSOR"/>
</dbReference>
<evidence type="ECO:0000256" key="4">
    <source>
        <dbReference type="ARBA" id="ARBA00022553"/>
    </source>
</evidence>
<keyword evidence="5" id="KW-0808">Transferase</keyword>
<dbReference type="SUPFAM" id="SSF55874">
    <property type="entry name" value="ATPase domain of HSP90 chaperone/DNA topoisomerase II/histidine kinase"/>
    <property type="match status" value="1"/>
</dbReference>
<organism evidence="14 15">
    <name type="scientific">Corynebacterium kalidii</name>
    <dbReference type="NCBI Taxonomy" id="2931982"/>
    <lineage>
        <taxon>Bacteria</taxon>
        <taxon>Bacillati</taxon>
        <taxon>Actinomycetota</taxon>
        <taxon>Actinomycetes</taxon>
        <taxon>Mycobacteriales</taxon>
        <taxon>Corynebacteriaceae</taxon>
        <taxon>Corynebacterium</taxon>
    </lineage>
</organism>
<dbReference type="PROSITE" id="PS50885">
    <property type="entry name" value="HAMP"/>
    <property type="match status" value="1"/>
</dbReference>
<dbReference type="AlphaFoldDB" id="A0A9X1WDU6"/>
<keyword evidence="7 14" id="KW-0418">Kinase</keyword>
<keyword evidence="8 11" id="KW-1133">Transmembrane helix</keyword>
<feature type="transmembrane region" description="Helical" evidence="11">
    <location>
        <begin position="21"/>
        <end position="42"/>
    </location>
</feature>
<dbReference type="CDD" id="cd00082">
    <property type="entry name" value="HisKA"/>
    <property type="match status" value="1"/>
</dbReference>
<evidence type="ECO:0000256" key="2">
    <source>
        <dbReference type="ARBA" id="ARBA00004236"/>
    </source>
</evidence>
<dbReference type="InterPro" id="IPR003594">
    <property type="entry name" value="HATPase_dom"/>
</dbReference>
<feature type="domain" description="Histidine kinase" evidence="12">
    <location>
        <begin position="233"/>
        <end position="449"/>
    </location>
</feature>
<dbReference type="Gene3D" id="1.10.287.130">
    <property type="match status" value="1"/>
</dbReference>
<evidence type="ECO:0000256" key="6">
    <source>
        <dbReference type="ARBA" id="ARBA00022692"/>
    </source>
</evidence>
<evidence type="ECO:0000313" key="14">
    <source>
        <dbReference type="EMBL" id="MCJ7857149.1"/>
    </source>
</evidence>
<evidence type="ECO:0000256" key="9">
    <source>
        <dbReference type="ARBA" id="ARBA00023012"/>
    </source>
</evidence>
<gene>
    <name evidence="14" type="ORF">MUN33_00225</name>
</gene>
<dbReference type="PANTHER" id="PTHR45436:SF5">
    <property type="entry name" value="SENSOR HISTIDINE KINASE TRCS"/>
    <property type="match status" value="1"/>
</dbReference>
<keyword evidence="4" id="KW-0597">Phosphoprotein</keyword>
<dbReference type="GO" id="GO:0000155">
    <property type="term" value="F:phosphorelay sensor kinase activity"/>
    <property type="evidence" value="ECO:0007669"/>
    <property type="project" value="InterPro"/>
</dbReference>
<feature type="domain" description="HAMP" evidence="13">
    <location>
        <begin position="174"/>
        <end position="225"/>
    </location>
</feature>
<dbReference type="InterPro" id="IPR004358">
    <property type="entry name" value="Sig_transdc_His_kin-like_C"/>
</dbReference>
<dbReference type="EC" id="2.7.13.3" evidence="3"/>
<dbReference type="GO" id="GO:0005886">
    <property type="term" value="C:plasma membrane"/>
    <property type="evidence" value="ECO:0007669"/>
    <property type="project" value="UniProtKB-SubCell"/>
</dbReference>
<dbReference type="PANTHER" id="PTHR45436">
    <property type="entry name" value="SENSOR HISTIDINE KINASE YKOH"/>
    <property type="match status" value="1"/>
</dbReference>
<dbReference type="Gene3D" id="6.10.340.10">
    <property type="match status" value="1"/>
</dbReference>
<dbReference type="SUPFAM" id="SSF47384">
    <property type="entry name" value="Homodimeric domain of signal transducing histidine kinase"/>
    <property type="match status" value="1"/>
</dbReference>
<dbReference type="Pfam" id="PF00512">
    <property type="entry name" value="HisKA"/>
    <property type="match status" value="1"/>
</dbReference>
<evidence type="ECO:0000256" key="3">
    <source>
        <dbReference type="ARBA" id="ARBA00012438"/>
    </source>
</evidence>
<dbReference type="InterPro" id="IPR005467">
    <property type="entry name" value="His_kinase_dom"/>
</dbReference>
<dbReference type="Pfam" id="PF02518">
    <property type="entry name" value="HATPase_c"/>
    <property type="match status" value="1"/>
</dbReference>